<dbReference type="PANTHER" id="PTHR22692">
    <property type="entry name" value="MYOSIN VII, XV"/>
    <property type="match status" value="1"/>
</dbReference>
<sequence>MKPKRLLDLVFCQIVGDVLENVTPRLTPNDVRVLRNTIGEILLNSSLNQLLFQPTAVKRMVIDAAKQCPYYFGRFYAIEPTDGSEKSRVYNWCIVGHKSIRFVQQKKNERNLEPYAEVPLASIVSCDALFKERPMPQRPIAGQKYLVNTKGIRLTDEPNYVAIKDDKGHIYDMYTTYADDLKRLINIFVAEYNIRRQNTSDVSKPPRGGREKTYVDYMSDTVSIASMRSAYSNVLEALVPFGREHFKDKQKSPVLQFSAFNPAYSKFFRRNIGKQLSWQSTPLKYGSLIKLSDPNAVESASRIFEAILELCQERQPSKSPVALVQRILKLAKRHPSLQDEVFCQLVKQTNKNESENPNSLTMVWTIYAICTMFLTCSPKLRTMLLEHAKSITLHDQKAQTLAATVIGNLDKVEKYGPRQALPPDAEVDAYLRGEMTCKHRINLPARCAISVNVSPMSQIGEVSFMLSEQLNITQTKERLEFTLFRLPSKPLDGIANLSLIPIELKTYYFDCCPYDEGNEDSALFYRRVCWWTQPDLTKRSPEYIKVLFDQRELIQMAVYLSFIFSTGSKLTHLDSTCVRKAIGSTIVGAAIDMFNWTNMKLLGSHIKQADACNCAKLHSRVLINYMKGPKPRHGHIIMQHEKLKIFWDIHVYCSEEAVDLMPRGVGIRKREWTRQLLDAVSKCPEMTPAEARKNLITAISHWPLYGATCFHGFLKTLPESQSPRVFQKYYENIDVTKSPIPILVAICRSSICFLHPVRRVILMNIPISDLKRVRKILSREEGDEYGGEVTLTFTSKNITLILDQAVFYGETALVTINATPDLNIAEFLNNDKLNPRFAEEDLRFVTQYATLKPSTVYYSVHRS</sequence>
<evidence type="ECO:0000259" key="1">
    <source>
        <dbReference type="PROSITE" id="PS51016"/>
    </source>
</evidence>
<proteinExistence type="predicted"/>
<dbReference type="Pfam" id="PF00784">
    <property type="entry name" value="MyTH4"/>
    <property type="match status" value="1"/>
</dbReference>
<dbReference type="InterPro" id="IPR059004">
    <property type="entry name" value="MYO15"/>
</dbReference>
<dbReference type="Proteomes" id="UP000274429">
    <property type="component" value="Unassembled WGS sequence"/>
</dbReference>
<accession>A0A3P7EKJ1</accession>
<name>A0A3P7EKJ1_HYDTA</name>
<dbReference type="EMBL" id="UYWX01000109">
    <property type="protein sequence ID" value="VDM17054.1"/>
    <property type="molecule type" value="Genomic_DNA"/>
</dbReference>
<dbReference type="Gene3D" id="1.25.40.530">
    <property type="entry name" value="MyTH4 domain"/>
    <property type="match status" value="1"/>
</dbReference>
<dbReference type="AlphaFoldDB" id="A0A3P7EKJ1"/>
<dbReference type="PANTHER" id="PTHR22692:SF35">
    <property type="match status" value="1"/>
</dbReference>
<dbReference type="InterPro" id="IPR000857">
    <property type="entry name" value="MyTH4_dom"/>
</dbReference>
<dbReference type="Pfam" id="PF26570">
    <property type="entry name" value="MYO15"/>
    <property type="match status" value="1"/>
</dbReference>
<dbReference type="GO" id="GO:0005856">
    <property type="term" value="C:cytoskeleton"/>
    <property type="evidence" value="ECO:0007669"/>
    <property type="project" value="InterPro"/>
</dbReference>
<reference evidence="2 3" key="1">
    <citation type="submission" date="2018-11" db="EMBL/GenBank/DDBJ databases">
        <authorList>
            <consortium name="Pathogen Informatics"/>
        </authorList>
    </citation>
    <scope>NUCLEOTIDE SEQUENCE [LARGE SCALE GENOMIC DNA]</scope>
</reference>
<dbReference type="InterPro" id="IPR038185">
    <property type="entry name" value="MyTH4_dom_sf"/>
</dbReference>
<dbReference type="SMART" id="SM00139">
    <property type="entry name" value="MyTH4"/>
    <property type="match status" value="1"/>
</dbReference>
<evidence type="ECO:0000313" key="3">
    <source>
        <dbReference type="Proteomes" id="UP000274429"/>
    </source>
</evidence>
<gene>
    <name evidence="2" type="ORF">TTAC_LOCUS834</name>
</gene>
<keyword evidence="3" id="KW-1185">Reference proteome</keyword>
<protein>
    <recommendedName>
        <fullName evidence="1">MyTH4 domain-containing protein</fullName>
    </recommendedName>
</protein>
<feature type="domain" description="MyTH4" evidence="1">
    <location>
        <begin position="278"/>
        <end position="431"/>
    </location>
</feature>
<organism evidence="2 3">
    <name type="scientific">Hydatigena taeniaeformis</name>
    <name type="common">Feline tapeworm</name>
    <name type="synonym">Taenia taeniaeformis</name>
    <dbReference type="NCBI Taxonomy" id="6205"/>
    <lineage>
        <taxon>Eukaryota</taxon>
        <taxon>Metazoa</taxon>
        <taxon>Spiralia</taxon>
        <taxon>Lophotrochozoa</taxon>
        <taxon>Platyhelminthes</taxon>
        <taxon>Cestoda</taxon>
        <taxon>Eucestoda</taxon>
        <taxon>Cyclophyllidea</taxon>
        <taxon>Taeniidae</taxon>
        <taxon>Hydatigera</taxon>
    </lineage>
</organism>
<dbReference type="InterPro" id="IPR051567">
    <property type="entry name" value="Unconventional_Myosin_ATPase"/>
</dbReference>
<evidence type="ECO:0000313" key="2">
    <source>
        <dbReference type="EMBL" id="VDM17054.1"/>
    </source>
</evidence>
<dbReference type="PROSITE" id="PS51016">
    <property type="entry name" value="MYTH4"/>
    <property type="match status" value="1"/>
</dbReference>
<dbReference type="OrthoDB" id="312459at2759"/>